<evidence type="ECO:0000256" key="1">
    <source>
        <dbReference type="SAM" id="MobiDB-lite"/>
    </source>
</evidence>
<dbReference type="AlphaFoldDB" id="A0A8J4FBJ0"/>
<comment type="caution">
    <text evidence="2">The sequence shown here is derived from an EMBL/GenBank/DDBJ whole genome shotgun (WGS) entry which is preliminary data.</text>
</comment>
<evidence type="ECO:0000313" key="3">
    <source>
        <dbReference type="Proteomes" id="UP000747399"/>
    </source>
</evidence>
<feature type="region of interest" description="Disordered" evidence="1">
    <location>
        <begin position="1"/>
        <end position="98"/>
    </location>
</feature>
<feature type="compositionally biased region" description="Basic and acidic residues" evidence="1">
    <location>
        <begin position="400"/>
        <end position="409"/>
    </location>
</feature>
<feature type="compositionally biased region" description="Basic and acidic residues" evidence="1">
    <location>
        <begin position="257"/>
        <end position="268"/>
    </location>
</feature>
<reference evidence="2" key="1">
    <citation type="journal article" date="2021" name="Proc. Natl. Acad. Sci. U.S.A.">
        <title>Three genomes in the algal genus Volvox reveal the fate of a haploid sex-determining region after a transition to homothallism.</title>
        <authorList>
            <person name="Yamamoto K."/>
            <person name="Hamaji T."/>
            <person name="Kawai-Toyooka H."/>
            <person name="Matsuzaki R."/>
            <person name="Takahashi F."/>
            <person name="Nishimura Y."/>
            <person name="Kawachi M."/>
            <person name="Noguchi H."/>
            <person name="Minakuchi Y."/>
            <person name="Umen J.G."/>
            <person name="Toyoda A."/>
            <person name="Nozaki H."/>
        </authorList>
    </citation>
    <scope>NUCLEOTIDE SEQUENCE</scope>
    <source>
        <strain evidence="2">NIES-3780</strain>
    </source>
</reference>
<feature type="region of interest" description="Disordered" evidence="1">
    <location>
        <begin position="431"/>
        <end position="450"/>
    </location>
</feature>
<gene>
    <name evidence="2" type="ORF">Vafri_21384</name>
</gene>
<accession>A0A8J4FBJ0</accession>
<feature type="compositionally biased region" description="Low complexity" evidence="1">
    <location>
        <begin position="352"/>
        <end position="361"/>
    </location>
</feature>
<feature type="non-terminal residue" evidence="2">
    <location>
        <position position="1"/>
    </location>
</feature>
<feature type="compositionally biased region" description="Gly residues" evidence="1">
    <location>
        <begin position="1"/>
        <end position="13"/>
    </location>
</feature>
<dbReference type="EMBL" id="BNCO01000109">
    <property type="protein sequence ID" value="GIL68070.1"/>
    <property type="molecule type" value="Genomic_DNA"/>
</dbReference>
<keyword evidence="3" id="KW-1185">Reference proteome</keyword>
<feature type="region of interest" description="Disordered" evidence="1">
    <location>
        <begin position="344"/>
        <end position="409"/>
    </location>
</feature>
<feature type="compositionally biased region" description="Low complexity" evidence="1">
    <location>
        <begin position="269"/>
        <end position="285"/>
    </location>
</feature>
<protein>
    <submittedName>
        <fullName evidence="2">Uncharacterized protein</fullName>
    </submittedName>
</protein>
<feature type="non-terminal residue" evidence="2">
    <location>
        <position position="651"/>
    </location>
</feature>
<name>A0A8J4FBJ0_9CHLO</name>
<feature type="compositionally biased region" description="Polar residues" evidence="1">
    <location>
        <begin position="439"/>
        <end position="450"/>
    </location>
</feature>
<feature type="compositionally biased region" description="Basic and acidic residues" evidence="1">
    <location>
        <begin position="544"/>
        <end position="563"/>
    </location>
</feature>
<feature type="compositionally biased region" description="Gly residues" evidence="1">
    <location>
        <begin position="304"/>
        <end position="315"/>
    </location>
</feature>
<organism evidence="2 3">
    <name type="scientific">Volvox africanus</name>
    <dbReference type="NCBI Taxonomy" id="51714"/>
    <lineage>
        <taxon>Eukaryota</taxon>
        <taxon>Viridiplantae</taxon>
        <taxon>Chlorophyta</taxon>
        <taxon>core chlorophytes</taxon>
        <taxon>Chlorophyceae</taxon>
        <taxon>CS clade</taxon>
        <taxon>Chlamydomonadales</taxon>
        <taxon>Volvocaceae</taxon>
        <taxon>Volvox</taxon>
    </lineage>
</organism>
<proteinExistence type="predicted"/>
<evidence type="ECO:0000313" key="2">
    <source>
        <dbReference type="EMBL" id="GIL68070.1"/>
    </source>
</evidence>
<dbReference type="Proteomes" id="UP000747399">
    <property type="component" value="Unassembled WGS sequence"/>
</dbReference>
<feature type="region of interest" description="Disordered" evidence="1">
    <location>
        <begin position="630"/>
        <end position="651"/>
    </location>
</feature>
<feature type="compositionally biased region" description="Basic and acidic residues" evidence="1">
    <location>
        <begin position="210"/>
        <end position="225"/>
    </location>
</feature>
<feature type="region of interest" description="Disordered" evidence="1">
    <location>
        <begin position="543"/>
        <end position="596"/>
    </location>
</feature>
<feature type="compositionally biased region" description="Polar residues" evidence="1">
    <location>
        <begin position="237"/>
        <end position="253"/>
    </location>
</feature>
<feature type="region of interest" description="Disordered" evidence="1">
    <location>
        <begin position="208"/>
        <end position="322"/>
    </location>
</feature>
<sequence length="651" mass="68889">VLGLGGGGGGVRGGEMVSEEQQQQQEQLERRPVPVGTSPLEAKPVDKTAIGVPAAAEADAERGSTSINTKESGREVPAGALGATVTDPAQHNPSFAPDFNKPNFFSEVEKRGLSDVLAAGAASLRGSVEHSLEEARHGGAPAPAAITSGAIADTKDVARNVERAEHLDDPVQRRIYDAEVVRVAPGREAAADRRTDAEAVKEATSAMVLGKDRQVSGAKPHDVPEGAHPAPPLKQQAGGQTMFGSFGTGSASPPGSRDVKNAYDEFHAARTSWRAARTSPTRRSSGQGIREDDEQLRNQNQAHYGGGGSGAGGKGGGDDAAMAAGRHSGLAAWVARVGAAFTAKAASDDDGSGSSEGQQPGEEPPRAHMPYNRNPDDPAGYAESRVQSGTSAGTRFNEPSGKEIKDAQHLKVYQEPHSKIIHIQGANFNWDRSKDREAAQTTTATDNPTLFDTAGRAIHKAMTGEHYEGVPPMGTDTPGGQQAPFIQAKESLQSKVEKAPEIASDIASRTEESMVGVLEHLSEAAESAAAGVVQLMRSGLGDTKTMDERVAEAAQRQEEREVLYDQDPAPGAPSGAVHQRRLDQMDQDTDPALRRDTLVDKLLYPWSKDASTDDSNARAKAMSYNEYVREKEAKGEPYNPLGAMAHDREYD</sequence>
<feature type="compositionally biased region" description="Polar residues" evidence="1">
    <location>
        <begin position="385"/>
        <end position="394"/>
    </location>
</feature>